<comment type="similarity">
    <text evidence="2">Belongs to the CMC4 family.</text>
</comment>
<evidence type="ECO:0000256" key="2">
    <source>
        <dbReference type="ARBA" id="ARBA00009858"/>
    </source>
</evidence>
<evidence type="ECO:0000256" key="5">
    <source>
        <dbReference type="ARBA" id="ARBA00023157"/>
    </source>
</evidence>
<reference evidence="8" key="1">
    <citation type="journal article" date="2017" name="Nat. Ecol. Evol.">
        <title>Genome expansion and lineage-specific genetic innovations in the forest pathogenic fungi Armillaria.</title>
        <authorList>
            <person name="Sipos G."/>
            <person name="Prasanna A.N."/>
            <person name="Walter M.C."/>
            <person name="O'Connor E."/>
            <person name="Balint B."/>
            <person name="Krizsan K."/>
            <person name="Kiss B."/>
            <person name="Hess J."/>
            <person name="Varga T."/>
            <person name="Slot J."/>
            <person name="Riley R."/>
            <person name="Boka B."/>
            <person name="Rigling D."/>
            <person name="Barry K."/>
            <person name="Lee J."/>
            <person name="Mihaltcheva S."/>
            <person name="LaButti K."/>
            <person name="Lipzen A."/>
            <person name="Waldron R."/>
            <person name="Moloney N.M."/>
            <person name="Sperisen C."/>
            <person name="Kredics L."/>
            <person name="Vagvoelgyi C."/>
            <person name="Patrignani A."/>
            <person name="Fitzpatrick D."/>
            <person name="Nagy I."/>
            <person name="Doyle S."/>
            <person name="Anderson J.B."/>
            <person name="Grigoriev I.V."/>
            <person name="Gueldener U."/>
            <person name="Muensterkoetter M."/>
            <person name="Nagy L.G."/>
        </authorList>
    </citation>
    <scope>NUCLEOTIDE SEQUENCE [LARGE SCALE GENOMIC DNA]</scope>
    <source>
        <strain evidence="8">28-4</strain>
    </source>
</reference>
<evidence type="ECO:0000256" key="6">
    <source>
        <dbReference type="PIRSR" id="PIRSR627179-50"/>
    </source>
</evidence>
<proteinExistence type="inferred from homology"/>
<dbReference type="Proteomes" id="UP000218334">
    <property type="component" value="Unassembled WGS sequence"/>
</dbReference>
<evidence type="ECO:0000256" key="3">
    <source>
        <dbReference type="ARBA" id="ARBA00019406"/>
    </source>
</evidence>
<evidence type="ECO:0000313" key="8">
    <source>
        <dbReference type="Proteomes" id="UP000218334"/>
    </source>
</evidence>
<dbReference type="AlphaFoldDB" id="A0A2H3CNG5"/>
<feature type="disulfide bond" evidence="6">
    <location>
        <begin position="39"/>
        <end position="55"/>
    </location>
</feature>
<feature type="disulfide bond" evidence="6">
    <location>
        <begin position="7"/>
        <end position="38"/>
    </location>
</feature>
<dbReference type="InterPro" id="IPR009069">
    <property type="entry name" value="Cys_alpha_HP_mot_SF"/>
</dbReference>
<dbReference type="Gene3D" id="1.10.287.1130">
    <property type="entry name" value="CytochromE C oxidase copper chaperone"/>
    <property type="match status" value="1"/>
</dbReference>
<protein>
    <recommendedName>
        <fullName evidence="3">Cx9C motif-containing protein 4, mitochondrial</fullName>
    </recommendedName>
</protein>
<dbReference type="PANTHER" id="PTHR15590">
    <property type="entry name" value="CX9C MOTIF-CONTAINING PROTEIN 4"/>
    <property type="match status" value="1"/>
</dbReference>
<evidence type="ECO:0000256" key="4">
    <source>
        <dbReference type="ARBA" id="ARBA00023128"/>
    </source>
</evidence>
<dbReference type="GO" id="GO:0005758">
    <property type="term" value="C:mitochondrial intermembrane space"/>
    <property type="evidence" value="ECO:0007669"/>
    <property type="project" value="UniProtKB-SubCell"/>
</dbReference>
<dbReference type="PANTHER" id="PTHR15590:SF0">
    <property type="entry name" value="CX9C MOTIF-CONTAINING PROTEIN 4"/>
    <property type="match status" value="1"/>
</dbReference>
<dbReference type="SUPFAM" id="SSF47072">
    <property type="entry name" value="Cysteine alpha-hairpin motif"/>
    <property type="match status" value="1"/>
</dbReference>
<sequence>MSSSSPCQAQACDLQSCLNKNTYKPENCQRHLRELYICCQKLYEETNDTGESTACPLPRVVKRWIKDHPE</sequence>
<evidence type="ECO:0000313" key="7">
    <source>
        <dbReference type="EMBL" id="PBK76846.1"/>
    </source>
</evidence>
<organism evidence="7 8">
    <name type="scientific">Armillaria solidipes</name>
    <dbReference type="NCBI Taxonomy" id="1076256"/>
    <lineage>
        <taxon>Eukaryota</taxon>
        <taxon>Fungi</taxon>
        <taxon>Dikarya</taxon>
        <taxon>Basidiomycota</taxon>
        <taxon>Agaricomycotina</taxon>
        <taxon>Agaricomycetes</taxon>
        <taxon>Agaricomycetidae</taxon>
        <taxon>Agaricales</taxon>
        <taxon>Marasmiineae</taxon>
        <taxon>Physalacriaceae</taxon>
        <taxon>Armillaria</taxon>
    </lineage>
</organism>
<dbReference type="STRING" id="1076256.A0A2H3CNG5"/>
<feature type="disulfide bond" evidence="6">
    <location>
        <begin position="17"/>
        <end position="28"/>
    </location>
</feature>
<dbReference type="Pfam" id="PF08991">
    <property type="entry name" value="CMC4"/>
    <property type="match status" value="1"/>
</dbReference>
<gene>
    <name evidence="7" type="ORF">ARMSODRAFT_948691</name>
</gene>
<keyword evidence="4" id="KW-0496">Mitochondrion</keyword>
<accession>A0A2H3CNG5</accession>
<dbReference type="PROSITE" id="PS51808">
    <property type="entry name" value="CHCH"/>
    <property type="match status" value="1"/>
</dbReference>
<keyword evidence="5 6" id="KW-1015">Disulfide bond</keyword>
<comment type="subcellular location">
    <subcellularLocation>
        <location evidence="1">Mitochondrion intermembrane space</location>
    </subcellularLocation>
</comment>
<dbReference type="EMBL" id="KZ293416">
    <property type="protein sequence ID" value="PBK76846.1"/>
    <property type="molecule type" value="Genomic_DNA"/>
</dbReference>
<evidence type="ECO:0000256" key="1">
    <source>
        <dbReference type="ARBA" id="ARBA00004569"/>
    </source>
</evidence>
<dbReference type="InterPro" id="IPR027179">
    <property type="entry name" value="CMC4"/>
</dbReference>
<keyword evidence="8" id="KW-1185">Reference proteome</keyword>
<name>A0A2H3CNG5_9AGAR</name>